<dbReference type="InterPro" id="IPR052733">
    <property type="entry name" value="Chloroplast_QOR"/>
</dbReference>
<dbReference type="InterPro" id="IPR020843">
    <property type="entry name" value="ER"/>
</dbReference>
<dbReference type="PANTHER" id="PTHR44013:SF1">
    <property type="entry name" value="ZINC-TYPE ALCOHOL DEHYDROGENASE-LIKE PROTEIN C16A3.02C"/>
    <property type="match status" value="1"/>
</dbReference>
<dbReference type="InterPro" id="IPR036291">
    <property type="entry name" value="NAD(P)-bd_dom_sf"/>
</dbReference>
<dbReference type="InterPro" id="IPR013154">
    <property type="entry name" value="ADH-like_N"/>
</dbReference>
<dbReference type="Pfam" id="PF13602">
    <property type="entry name" value="ADH_zinc_N_2"/>
    <property type="match status" value="1"/>
</dbReference>
<dbReference type="Gene3D" id="3.40.50.720">
    <property type="entry name" value="NAD(P)-binding Rossmann-like Domain"/>
    <property type="match status" value="1"/>
</dbReference>
<dbReference type="InterPro" id="IPR011032">
    <property type="entry name" value="GroES-like_sf"/>
</dbReference>
<dbReference type="CDD" id="cd08267">
    <property type="entry name" value="MDR1"/>
    <property type="match status" value="1"/>
</dbReference>
<dbReference type="SUPFAM" id="SSF50129">
    <property type="entry name" value="GroES-like"/>
    <property type="match status" value="1"/>
</dbReference>
<comment type="caution">
    <text evidence="2">The sequence shown here is derived from an EMBL/GenBank/DDBJ whole genome shotgun (WGS) entry which is preliminary data.</text>
</comment>
<dbReference type="PANTHER" id="PTHR44013">
    <property type="entry name" value="ZINC-TYPE ALCOHOL DEHYDROGENASE-LIKE PROTEIN C16A3.02C"/>
    <property type="match status" value="1"/>
</dbReference>
<evidence type="ECO:0000259" key="1">
    <source>
        <dbReference type="SMART" id="SM00829"/>
    </source>
</evidence>
<name>A0ABV9SWG3_9BACT</name>
<reference evidence="3" key="1">
    <citation type="journal article" date="2019" name="Int. J. Syst. Evol. Microbiol.">
        <title>The Global Catalogue of Microorganisms (GCM) 10K type strain sequencing project: providing services to taxonomists for standard genome sequencing and annotation.</title>
        <authorList>
            <consortium name="The Broad Institute Genomics Platform"/>
            <consortium name="The Broad Institute Genome Sequencing Center for Infectious Disease"/>
            <person name="Wu L."/>
            <person name="Ma J."/>
        </authorList>
    </citation>
    <scope>NUCLEOTIDE SEQUENCE [LARGE SCALE GENOMIC DNA]</scope>
    <source>
        <strain evidence="3">CGMCC 4.7466</strain>
    </source>
</reference>
<proteinExistence type="predicted"/>
<evidence type="ECO:0000313" key="3">
    <source>
        <dbReference type="Proteomes" id="UP001595818"/>
    </source>
</evidence>
<dbReference type="Proteomes" id="UP001595818">
    <property type="component" value="Unassembled WGS sequence"/>
</dbReference>
<evidence type="ECO:0000313" key="2">
    <source>
        <dbReference type="EMBL" id="MFC4870751.1"/>
    </source>
</evidence>
<keyword evidence="3" id="KW-1185">Reference proteome</keyword>
<feature type="domain" description="Enoyl reductase (ER)" evidence="1">
    <location>
        <begin position="10"/>
        <end position="319"/>
    </location>
</feature>
<organism evidence="2 3">
    <name type="scientific">Negadavirga shengliensis</name>
    <dbReference type="NCBI Taxonomy" id="1389218"/>
    <lineage>
        <taxon>Bacteria</taxon>
        <taxon>Pseudomonadati</taxon>
        <taxon>Bacteroidota</taxon>
        <taxon>Cytophagia</taxon>
        <taxon>Cytophagales</taxon>
        <taxon>Cyclobacteriaceae</taxon>
        <taxon>Negadavirga</taxon>
    </lineage>
</organism>
<gene>
    <name evidence="2" type="ORF">ACFPFU_03570</name>
</gene>
<dbReference type="EMBL" id="JBHSJJ010000002">
    <property type="protein sequence ID" value="MFC4870751.1"/>
    <property type="molecule type" value="Genomic_DNA"/>
</dbReference>
<sequence length="322" mass="35726">MKAAVYQKYGPPEVVQVKEIEKPVPKDNEVLIRVHASTVNRTDCGFRSANYFVSRFWSGLFRPNNQVLGNEFAGKVEATGKAVATFNPGDKVFGYDDAKFGAHAEYMVLAEKDAITTMPKNLSYEEAAPITEGAHYALSYIRAIKLNKYKGIQMLIYGATGAIGSAAVQLCKYYGAEVTAVCNTKNLELVRSLGADEAIDYTRQDFTKTGKKFDVVFDAVGKSSFGKCKPLLKKKGIYMSTELGRMSQNPFLALFTPLLGGKKVLFPLPTISKEDVVFLKDLVENKQFKPVIDRTYFLEEIVEAHKYVETGQKTGNVVITME</sequence>
<protein>
    <submittedName>
        <fullName evidence="2">NAD(P)-dependent alcohol dehydrogenase</fullName>
    </submittedName>
</protein>
<dbReference type="Gene3D" id="3.90.180.10">
    <property type="entry name" value="Medium-chain alcohol dehydrogenases, catalytic domain"/>
    <property type="match status" value="1"/>
</dbReference>
<dbReference type="Pfam" id="PF08240">
    <property type="entry name" value="ADH_N"/>
    <property type="match status" value="1"/>
</dbReference>
<dbReference type="RefSeq" id="WP_377061587.1">
    <property type="nucleotide sequence ID" value="NZ_JBHSJJ010000002.1"/>
</dbReference>
<dbReference type="SMART" id="SM00829">
    <property type="entry name" value="PKS_ER"/>
    <property type="match status" value="1"/>
</dbReference>
<accession>A0ABV9SWG3</accession>
<dbReference type="SUPFAM" id="SSF51735">
    <property type="entry name" value="NAD(P)-binding Rossmann-fold domains"/>
    <property type="match status" value="1"/>
</dbReference>